<dbReference type="GO" id="GO:0003886">
    <property type="term" value="F:DNA (cytosine-5-)-methyltransferase activity"/>
    <property type="evidence" value="ECO:0007669"/>
    <property type="project" value="UniProtKB-EC"/>
</dbReference>
<dbReference type="STRING" id="645133.E3Q6U7"/>
<evidence type="ECO:0000256" key="5">
    <source>
        <dbReference type="PROSITE-ProRule" id="PRU01016"/>
    </source>
</evidence>
<dbReference type="GO" id="GO:0003677">
    <property type="term" value="F:DNA binding"/>
    <property type="evidence" value="ECO:0007669"/>
    <property type="project" value="TreeGrafter"/>
</dbReference>
<dbReference type="Gene3D" id="3.90.120.10">
    <property type="entry name" value="DNA Methylase, subunit A, domain 2"/>
    <property type="match status" value="1"/>
</dbReference>
<dbReference type="RefSeq" id="XP_008090605.1">
    <property type="nucleotide sequence ID" value="XM_008092414.1"/>
</dbReference>
<dbReference type="SUPFAM" id="SSF53335">
    <property type="entry name" value="S-adenosyl-L-methionine-dependent methyltransferases"/>
    <property type="match status" value="1"/>
</dbReference>
<evidence type="ECO:0000313" key="7">
    <source>
        <dbReference type="EMBL" id="EFQ26585.1"/>
    </source>
</evidence>
<dbReference type="eggNOG" id="ENOG502SB19">
    <property type="taxonomic scope" value="Eukaryota"/>
</dbReference>
<feature type="active site" evidence="5">
    <location>
        <position position="392"/>
    </location>
</feature>
<gene>
    <name evidence="7" type="ORF">GLRG_02405</name>
</gene>
<dbReference type="PANTHER" id="PTHR10629">
    <property type="entry name" value="CYTOSINE-SPECIFIC METHYLTRANSFERASE"/>
    <property type="match status" value="1"/>
</dbReference>
<keyword evidence="4 5" id="KW-0949">S-adenosyl-L-methionine</keyword>
<dbReference type="PANTHER" id="PTHR10629:SF52">
    <property type="entry name" value="DNA (CYTOSINE-5)-METHYLTRANSFERASE 1"/>
    <property type="match status" value="1"/>
</dbReference>
<feature type="compositionally biased region" description="Low complexity" evidence="6">
    <location>
        <begin position="703"/>
        <end position="720"/>
    </location>
</feature>
<proteinExistence type="inferred from homology"/>
<dbReference type="InterPro" id="IPR050390">
    <property type="entry name" value="C5-Methyltransferase"/>
</dbReference>
<dbReference type="PROSITE" id="PS51679">
    <property type="entry name" value="SAM_MT_C5"/>
    <property type="match status" value="1"/>
</dbReference>
<dbReference type="AlphaFoldDB" id="E3Q6U7"/>
<evidence type="ECO:0000313" key="8">
    <source>
        <dbReference type="Proteomes" id="UP000008782"/>
    </source>
</evidence>
<evidence type="ECO:0000256" key="3">
    <source>
        <dbReference type="ARBA" id="ARBA00022679"/>
    </source>
</evidence>
<keyword evidence="2 5" id="KW-0489">Methyltransferase</keyword>
<keyword evidence="3 5" id="KW-0808">Transferase</keyword>
<dbReference type="InterPro" id="IPR029063">
    <property type="entry name" value="SAM-dependent_MTases_sf"/>
</dbReference>
<name>E3Q6U7_COLGM</name>
<evidence type="ECO:0000256" key="4">
    <source>
        <dbReference type="ARBA" id="ARBA00022691"/>
    </source>
</evidence>
<dbReference type="GO" id="GO:0044027">
    <property type="term" value="P:negative regulation of gene expression via chromosomal CpG island methylation"/>
    <property type="evidence" value="ECO:0007669"/>
    <property type="project" value="TreeGrafter"/>
</dbReference>
<accession>E3Q6U7</accession>
<dbReference type="Gene3D" id="3.40.50.150">
    <property type="entry name" value="Vaccinia Virus protein VP39"/>
    <property type="match status" value="1"/>
</dbReference>
<dbReference type="EMBL" id="GG697335">
    <property type="protein sequence ID" value="EFQ26585.1"/>
    <property type="molecule type" value="Genomic_DNA"/>
</dbReference>
<protein>
    <recommendedName>
        <fullName evidence="1">DNA (cytosine-5-)-methyltransferase</fullName>
        <ecNumber evidence="1">2.1.1.37</ecNumber>
    </recommendedName>
</protein>
<reference evidence="8" key="1">
    <citation type="journal article" date="2012" name="Nat. Genet.">
        <title>Lifestyle transitions in plant pathogenic Colletotrichum fungi deciphered by genome and transcriptome analyses.</title>
        <authorList>
            <person name="O'Connell R.J."/>
            <person name="Thon M.R."/>
            <person name="Hacquard S."/>
            <person name="Amyotte S.G."/>
            <person name="Kleemann J."/>
            <person name="Torres M.F."/>
            <person name="Damm U."/>
            <person name="Buiate E.A."/>
            <person name="Epstein L."/>
            <person name="Alkan N."/>
            <person name="Altmueller J."/>
            <person name="Alvarado-Balderrama L."/>
            <person name="Bauser C.A."/>
            <person name="Becker C."/>
            <person name="Birren B.W."/>
            <person name="Chen Z."/>
            <person name="Choi J."/>
            <person name="Crouch J.A."/>
            <person name="Duvick J.P."/>
            <person name="Farman M.A."/>
            <person name="Gan P."/>
            <person name="Heiman D."/>
            <person name="Henrissat B."/>
            <person name="Howard R.J."/>
            <person name="Kabbage M."/>
            <person name="Koch C."/>
            <person name="Kracher B."/>
            <person name="Kubo Y."/>
            <person name="Law A.D."/>
            <person name="Lebrun M.-H."/>
            <person name="Lee Y.-H."/>
            <person name="Miyara I."/>
            <person name="Moore N."/>
            <person name="Neumann U."/>
            <person name="Nordstroem K."/>
            <person name="Panaccione D.G."/>
            <person name="Panstruga R."/>
            <person name="Place M."/>
            <person name="Proctor R.H."/>
            <person name="Prusky D."/>
            <person name="Rech G."/>
            <person name="Reinhardt R."/>
            <person name="Rollins J.A."/>
            <person name="Rounsley S."/>
            <person name="Schardl C.L."/>
            <person name="Schwartz D.C."/>
            <person name="Shenoy N."/>
            <person name="Shirasu K."/>
            <person name="Sikhakolli U.R."/>
            <person name="Stueber K."/>
            <person name="Sukno S.A."/>
            <person name="Sweigard J.A."/>
            <person name="Takano Y."/>
            <person name="Takahara H."/>
            <person name="Trail F."/>
            <person name="van der Does H.C."/>
            <person name="Voll L.M."/>
            <person name="Will I."/>
            <person name="Young S."/>
            <person name="Zeng Q."/>
            <person name="Zhang J."/>
            <person name="Zhou S."/>
            <person name="Dickman M.B."/>
            <person name="Schulze-Lefert P."/>
            <person name="Ver Loren van Themaat E."/>
            <person name="Ma L.-J."/>
            <person name="Vaillancourt L.J."/>
        </authorList>
    </citation>
    <scope>NUCLEOTIDE SEQUENCE [LARGE SCALE GENOMIC DNA]</scope>
    <source>
        <strain evidence="8">M1.001 / M2 / FGSC 10212</strain>
    </source>
</reference>
<comment type="similarity">
    <text evidence="5">Belongs to the class I-like SAM-binding methyltransferase superfamily. C5-methyltransferase family.</text>
</comment>
<dbReference type="EC" id="2.1.1.37" evidence="1"/>
<evidence type="ECO:0000256" key="6">
    <source>
        <dbReference type="SAM" id="MobiDB-lite"/>
    </source>
</evidence>
<dbReference type="InterPro" id="IPR001525">
    <property type="entry name" value="C5_MeTfrase"/>
</dbReference>
<evidence type="ECO:0000256" key="2">
    <source>
        <dbReference type="ARBA" id="ARBA00022603"/>
    </source>
</evidence>
<sequence>MATFQPSGESPQYAIDLDFDEPVFSLGEQRVVDIERQIHAYRPKPRNSSLRTDISGFDEQTEEEIASEELANFIDLTVDDDPVVTVRSQRRRRDPTPRAPERKHEKVKIAGGLSIKLNTLYELSPEHTQKSAIENHFILVTGIYENLWTHEYAVRGLPFTRSRTLMAKLPRKLNEVFALYEMEEGDDRTPEDQASIEVTVSALLRPRSLHLTNAPFPEHRFDRKIFGHRAAVEQEGPLVCRWKFYVHYRDSSKKRERKANHWSLERIRAHEVIRDEFRVPEEVLKEDWRGQTIPGGSKTPETGGFVSSSSLTASKQQYTVFDSFCGAGGFSRGAERAGLHVRYAVDNCEKACATYRLNFPNTNLFETSVDELMRSQKETELRTDILHLSPPCQTWSPAHTVPGANDEANIAALFACRSLVEKVRPRIFTLEQTFGIMQPCFDPFFCSLVGGFTEFGYSVTWKIVHLQNWGLPQTRKRLIMIGACPGEKLPPFPSATHSETGGRGLSKYVTIRQALAKINVTSTFHNPEEEVKDTLPLGSVISDPDQILRRCVTCSGGQNMHWSNTRSYTVREFASLQGFPVWHQFADAPKSALKKQIGNAFPACVVRLLYEHLKNWLLVEDGLAPARELRGSVGGRELVFVSEGPCRETPPSAPVPVGGELGGSHEDAIMLDDDDGMQVDIKYDEVFDVDMTDVPEAPNTPGTFDAPNTPNTPDTPYTPRSRSRSRTLSFGATPSPTPAVGSKDSPIMFD</sequence>
<evidence type="ECO:0000256" key="1">
    <source>
        <dbReference type="ARBA" id="ARBA00011975"/>
    </source>
</evidence>
<dbReference type="VEuPathDB" id="FungiDB:GLRG_02405"/>
<keyword evidence="8" id="KW-1185">Reference proteome</keyword>
<feature type="region of interest" description="Disordered" evidence="6">
    <location>
        <begin position="692"/>
        <end position="750"/>
    </location>
</feature>
<dbReference type="GeneID" id="24407770"/>
<organism evidence="8">
    <name type="scientific">Colletotrichum graminicola (strain M1.001 / M2 / FGSC 10212)</name>
    <name type="common">Maize anthracnose fungus</name>
    <name type="synonym">Glomerella graminicola</name>
    <dbReference type="NCBI Taxonomy" id="645133"/>
    <lineage>
        <taxon>Eukaryota</taxon>
        <taxon>Fungi</taxon>
        <taxon>Dikarya</taxon>
        <taxon>Ascomycota</taxon>
        <taxon>Pezizomycotina</taxon>
        <taxon>Sordariomycetes</taxon>
        <taxon>Hypocreomycetidae</taxon>
        <taxon>Glomerellales</taxon>
        <taxon>Glomerellaceae</taxon>
        <taxon>Colletotrichum</taxon>
        <taxon>Colletotrichum graminicola species complex</taxon>
    </lineage>
</organism>
<dbReference type="GO" id="GO:0032259">
    <property type="term" value="P:methylation"/>
    <property type="evidence" value="ECO:0007669"/>
    <property type="project" value="UniProtKB-KW"/>
</dbReference>
<dbReference type="Pfam" id="PF00145">
    <property type="entry name" value="DNA_methylase"/>
    <property type="match status" value="2"/>
</dbReference>
<dbReference type="PRINTS" id="PR00105">
    <property type="entry name" value="C5METTRFRASE"/>
</dbReference>
<dbReference type="Proteomes" id="UP000008782">
    <property type="component" value="Unassembled WGS sequence"/>
</dbReference>
<dbReference type="GO" id="GO:0005634">
    <property type="term" value="C:nucleus"/>
    <property type="evidence" value="ECO:0007669"/>
    <property type="project" value="TreeGrafter"/>
</dbReference>
<dbReference type="OrthoDB" id="414133at2759"/>
<dbReference type="HOGENOM" id="CLU_012943_2_0_1"/>